<evidence type="ECO:0000259" key="1">
    <source>
        <dbReference type="PROSITE" id="PS50967"/>
    </source>
</evidence>
<dbReference type="EC" id="3.1.13.5" evidence="2"/>
<dbReference type="PROSITE" id="PS50967">
    <property type="entry name" value="HRDC"/>
    <property type="match status" value="1"/>
</dbReference>
<dbReference type="EMBL" id="JAVDXZ010000001">
    <property type="protein sequence ID" value="MDR7329482.1"/>
    <property type="molecule type" value="Genomic_DNA"/>
</dbReference>
<dbReference type="PANTHER" id="PTHR47649:SF1">
    <property type="entry name" value="RIBONUCLEASE D"/>
    <property type="match status" value="1"/>
</dbReference>
<evidence type="ECO:0000313" key="2">
    <source>
        <dbReference type="EMBL" id="MDR7329482.1"/>
    </source>
</evidence>
<dbReference type="Gene3D" id="1.10.150.80">
    <property type="entry name" value="HRDC domain"/>
    <property type="match status" value="2"/>
</dbReference>
<dbReference type="Proteomes" id="UP001180840">
    <property type="component" value="Unassembled WGS sequence"/>
</dbReference>
<dbReference type="RefSeq" id="WP_290194270.1">
    <property type="nucleotide sequence ID" value="NZ_CP047654.1"/>
</dbReference>
<name>A0ABU1ZX18_9CORY</name>
<dbReference type="Pfam" id="PF00570">
    <property type="entry name" value="HRDC"/>
    <property type="match status" value="1"/>
</dbReference>
<dbReference type="PANTHER" id="PTHR47649">
    <property type="entry name" value="RIBONUCLEASE D"/>
    <property type="match status" value="1"/>
</dbReference>
<reference evidence="2" key="1">
    <citation type="submission" date="2023-07" db="EMBL/GenBank/DDBJ databases">
        <title>Sequencing the genomes of 1000 actinobacteria strains.</title>
        <authorList>
            <person name="Klenk H.-P."/>
        </authorList>
    </citation>
    <scope>NUCLEOTIDE SEQUENCE</scope>
    <source>
        <strain evidence="2">DSM 107476</strain>
    </source>
</reference>
<dbReference type="InterPro" id="IPR010997">
    <property type="entry name" value="HRDC-like_sf"/>
</dbReference>
<dbReference type="GO" id="GO:0033890">
    <property type="term" value="F:ribonuclease D activity"/>
    <property type="evidence" value="ECO:0007669"/>
    <property type="project" value="UniProtKB-EC"/>
</dbReference>
<dbReference type="InterPro" id="IPR041605">
    <property type="entry name" value="Exo_C"/>
</dbReference>
<keyword evidence="2" id="KW-0378">Hydrolase</keyword>
<dbReference type="SUPFAM" id="SSF47819">
    <property type="entry name" value="HRDC-like"/>
    <property type="match status" value="1"/>
</dbReference>
<dbReference type="InterPro" id="IPR036397">
    <property type="entry name" value="RNaseH_sf"/>
</dbReference>
<accession>A0ABU1ZX18</accession>
<dbReference type="InterPro" id="IPR012337">
    <property type="entry name" value="RNaseH-like_sf"/>
</dbReference>
<feature type="domain" description="HRDC" evidence="1">
    <location>
        <begin position="219"/>
        <end position="299"/>
    </location>
</feature>
<sequence>MVRLNSPRGGLPELADTPDAIRFAADRLARGLGPVAVDTERASGFRYDDRAFLLQIRRARSGTVLIDPEGHRELITEVLAPVLNPETWVLHAAASDLPSLAMLGLHPAGLFDTELAGRLAGVEKVNLAAMIEEVFGYELAKGHGAEDWSTRPLPTPWLAYAALDVELLLELAEAMAEILDSQNKLGIAHEEFEHLVETHRQPPGPQHWRDLKGVGILRRPEQLAVAKHLFRVRDARARESDTAVGRILPNKVLVEIARALPPTASDLARVRGVPRRAAGFWFSELVDARNSDPATWPRRSERAEIAPHKSTWQSNYPESWDAYQLVRAEVAELAMDIDIPLENVLKPALLRDAVWMLTEEAALSSIDAVGHYLADRGAREWQIAATAPIIWRLGA</sequence>
<organism evidence="2 3">
    <name type="scientific">Corynebacterium guangdongense</name>
    <dbReference type="NCBI Taxonomy" id="1783348"/>
    <lineage>
        <taxon>Bacteria</taxon>
        <taxon>Bacillati</taxon>
        <taxon>Actinomycetota</taxon>
        <taxon>Actinomycetes</taxon>
        <taxon>Mycobacteriales</taxon>
        <taxon>Corynebacteriaceae</taxon>
        <taxon>Corynebacterium</taxon>
    </lineage>
</organism>
<evidence type="ECO:0000313" key="3">
    <source>
        <dbReference type="Proteomes" id="UP001180840"/>
    </source>
</evidence>
<protein>
    <submittedName>
        <fullName evidence="2">Ribonuclease D</fullName>
        <ecNumber evidence="2">3.1.13.5</ecNumber>
    </submittedName>
</protein>
<dbReference type="SUPFAM" id="SSF53098">
    <property type="entry name" value="Ribonuclease H-like"/>
    <property type="match status" value="1"/>
</dbReference>
<dbReference type="InterPro" id="IPR051086">
    <property type="entry name" value="RNase_D-like"/>
</dbReference>
<dbReference type="Gene3D" id="3.30.420.10">
    <property type="entry name" value="Ribonuclease H-like superfamily/Ribonuclease H"/>
    <property type="match status" value="1"/>
</dbReference>
<dbReference type="CDD" id="cd06142">
    <property type="entry name" value="RNaseD_exo"/>
    <property type="match status" value="1"/>
</dbReference>
<dbReference type="SMART" id="SM00474">
    <property type="entry name" value="35EXOc"/>
    <property type="match status" value="1"/>
</dbReference>
<comment type="caution">
    <text evidence="2">The sequence shown here is derived from an EMBL/GenBank/DDBJ whole genome shotgun (WGS) entry which is preliminary data.</text>
</comment>
<dbReference type="SMART" id="SM00341">
    <property type="entry name" value="HRDC"/>
    <property type="match status" value="1"/>
</dbReference>
<dbReference type="InterPro" id="IPR044876">
    <property type="entry name" value="HRDC_dom_sf"/>
</dbReference>
<proteinExistence type="predicted"/>
<gene>
    <name evidence="2" type="ORF">J2S39_001158</name>
</gene>
<keyword evidence="3" id="KW-1185">Reference proteome</keyword>
<dbReference type="Pfam" id="PF18305">
    <property type="entry name" value="DNA_pol_A_exoN"/>
    <property type="match status" value="1"/>
</dbReference>
<dbReference type="InterPro" id="IPR002562">
    <property type="entry name" value="3'-5'_exonuclease_dom"/>
</dbReference>
<dbReference type="InterPro" id="IPR002121">
    <property type="entry name" value="HRDC_dom"/>
</dbReference>
<dbReference type="Pfam" id="PF01612">
    <property type="entry name" value="DNA_pol_A_exo1"/>
    <property type="match status" value="1"/>
</dbReference>